<reference evidence="3 4" key="1">
    <citation type="submission" date="2018-10" db="EMBL/GenBank/DDBJ databases">
        <title>Isolation, diversity and antibacterial activity of antinobacteria from the wheat rhizosphere soil.</title>
        <authorList>
            <person name="Sun T."/>
        </authorList>
    </citation>
    <scope>NUCLEOTIDE SEQUENCE [LARGE SCALE GENOMIC DNA]</scope>
    <source>
        <strain evidence="3 4">SJ-23</strain>
    </source>
</reference>
<dbReference type="Proteomes" id="UP000275048">
    <property type="component" value="Unassembled WGS sequence"/>
</dbReference>
<dbReference type="AlphaFoldDB" id="A0A3M8AHI9"/>
<keyword evidence="4" id="KW-1185">Reference proteome</keyword>
<feature type="compositionally biased region" description="Basic and acidic residues" evidence="1">
    <location>
        <begin position="52"/>
        <end position="61"/>
    </location>
</feature>
<proteinExistence type="predicted"/>
<feature type="region of interest" description="Disordered" evidence="1">
    <location>
        <begin position="35"/>
        <end position="61"/>
    </location>
</feature>
<dbReference type="EMBL" id="RHHB01000007">
    <property type="protein sequence ID" value="RNB50672.1"/>
    <property type="molecule type" value="Genomic_DNA"/>
</dbReference>
<evidence type="ECO:0000256" key="2">
    <source>
        <dbReference type="SAM" id="Phobius"/>
    </source>
</evidence>
<evidence type="ECO:0000256" key="1">
    <source>
        <dbReference type="SAM" id="MobiDB-lite"/>
    </source>
</evidence>
<dbReference type="RefSeq" id="WP_122936273.1">
    <property type="nucleotide sequence ID" value="NZ_JBHSNT010000068.1"/>
</dbReference>
<keyword evidence="2" id="KW-1133">Transmembrane helix</keyword>
<feature type="transmembrane region" description="Helical" evidence="2">
    <location>
        <begin position="6"/>
        <end position="26"/>
    </location>
</feature>
<protein>
    <submittedName>
        <fullName evidence="3">Uncharacterized protein</fullName>
    </submittedName>
</protein>
<organism evidence="3 4">
    <name type="scientific">Agromyces tardus</name>
    <dbReference type="NCBI Taxonomy" id="2583849"/>
    <lineage>
        <taxon>Bacteria</taxon>
        <taxon>Bacillati</taxon>
        <taxon>Actinomycetota</taxon>
        <taxon>Actinomycetes</taxon>
        <taxon>Micrococcales</taxon>
        <taxon>Microbacteriaceae</taxon>
        <taxon>Agromyces</taxon>
    </lineage>
</organism>
<accession>A0A3M8AHI9</accession>
<keyword evidence="2" id="KW-0812">Transmembrane</keyword>
<sequence length="61" mass="6501">MSGSFWAGIAVIVALAAVSLLVLMILRARGKRLPPMEPGTAEAAAEAQQLRDQGRRDGWVP</sequence>
<name>A0A3M8AHI9_9MICO</name>
<evidence type="ECO:0000313" key="4">
    <source>
        <dbReference type="Proteomes" id="UP000275048"/>
    </source>
</evidence>
<gene>
    <name evidence="3" type="ORF">EDM22_06610</name>
</gene>
<evidence type="ECO:0000313" key="3">
    <source>
        <dbReference type="EMBL" id="RNB50672.1"/>
    </source>
</evidence>
<comment type="caution">
    <text evidence="3">The sequence shown here is derived from an EMBL/GenBank/DDBJ whole genome shotgun (WGS) entry which is preliminary data.</text>
</comment>
<keyword evidence="2" id="KW-0472">Membrane</keyword>